<sequence>MHRPLKYPGGQDKSKDGMPTQMERLKPLIGSQVAGCTRGVVKSVSVWCETFGYEIGLKCPK</sequence>
<dbReference type="EMBL" id="FO818640">
    <property type="protein sequence ID" value="CDM94720.1"/>
    <property type="molecule type" value="Genomic_DNA"/>
</dbReference>
<keyword evidence="3" id="KW-1185">Reference proteome</keyword>
<dbReference type="AlphaFoldDB" id="A0A9P1KEU2"/>
<evidence type="ECO:0000256" key="1">
    <source>
        <dbReference type="SAM" id="MobiDB-lite"/>
    </source>
</evidence>
<protein>
    <submittedName>
        <fullName evidence="2">Uncharacterized protein</fullName>
    </submittedName>
</protein>
<evidence type="ECO:0000313" key="2">
    <source>
        <dbReference type="EMBL" id="CDM94720.1"/>
    </source>
</evidence>
<gene>
    <name evidence="2" type="ORF">ARTHRO_20254</name>
</gene>
<evidence type="ECO:0000313" key="3">
    <source>
        <dbReference type="Proteomes" id="UP000032946"/>
    </source>
</evidence>
<proteinExistence type="predicted"/>
<name>A0A9P1KEU2_9CYAN</name>
<dbReference type="Proteomes" id="UP000032946">
    <property type="component" value="Chromosome"/>
</dbReference>
<organism evidence="2 3">
    <name type="scientific">Limnospira indica PCC 8005</name>
    <dbReference type="NCBI Taxonomy" id="376219"/>
    <lineage>
        <taxon>Bacteria</taxon>
        <taxon>Bacillati</taxon>
        <taxon>Cyanobacteriota</taxon>
        <taxon>Cyanophyceae</taxon>
        <taxon>Oscillatoriophycideae</taxon>
        <taxon>Oscillatoriales</taxon>
        <taxon>Sirenicapillariaceae</taxon>
        <taxon>Limnospira</taxon>
    </lineage>
</organism>
<feature type="region of interest" description="Disordered" evidence="1">
    <location>
        <begin position="1"/>
        <end position="22"/>
    </location>
</feature>
<accession>A0A9P1KEU2</accession>
<reference evidence="2 3" key="1">
    <citation type="submission" date="2014-02" db="EMBL/GenBank/DDBJ databases">
        <authorList>
            <person name="Genoscope - CEA"/>
        </authorList>
    </citation>
    <scope>NUCLEOTIDE SEQUENCE [LARGE SCALE GENOMIC DNA]</scope>
    <source>
        <strain evidence="2 3">PCC 8005</strain>
    </source>
</reference>